<keyword evidence="3" id="KW-1185">Reference proteome</keyword>
<reference evidence="2" key="1">
    <citation type="submission" date="2023-04" db="EMBL/GenBank/DDBJ databases">
        <title>Comparative genomic analysis of Cohnella hashimotonis sp. nov., isolated from the International Space Station.</title>
        <authorList>
            <person name="Venkateswaran K."/>
            <person name="Simpson A."/>
        </authorList>
    </citation>
    <scope>NUCLEOTIDE SEQUENCE</scope>
    <source>
        <strain evidence="2">F6_2S_P_1</strain>
    </source>
</reference>
<protein>
    <submittedName>
        <fullName evidence="2">Uncharacterized protein</fullName>
    </submittedName>
</protein>
<name>A0ABT6TKQ9_9BACL</name>
<evidence type="ECO:0000256" key="1">
    <source>
        <dbReference type="SAM" id="MobiDB-lite"/>
    </source>
</evidence>
<organism evidence="2 3">
    <name type="scientific">Cohnella hashimotonis</name>
    <dbReference type="NCBI Taxonomy" id="2826895"/>
    <lineage>
        <taxon>Bacteria</taxon>
        <taxon>Bacillati</taxon>
        <taxon>Bacillota</taxon>
        <taxon>Bacilli</taxon>
        <taxon>Bacillales</taxon>
        <taxon>Paenibacillaceae</taxon>
        <taxon>Cohnella</taxon>
    </lineage>
</organism>
<dbReference type="Proteomes" id="UP001161691">
    <property type="component" value="Unassembled WGS sequence"/>
</dbReference>
<evidence type="ECO:0000313" key="3">
    <source>
        <dbReference type="Proteomes" id="UP001161691"/>
    </source>
</evidence>
<comment type="caution">
    <text evidence="2">The sequence shown here is derived from an EMBL/GenBank/DDBJ whole genome shotgun (WGS) entry which is preliminary data.</text>
</comment>
<accession>A0ABT6TKQ9</accession>
<dbReference type="EMBL" id="JAGRPV010000001">
    <property type="protein sequence ID" value="MDI4647415.1"/>
    <property type="molecule type" value="Genomic_DNA"/>
</dbReference>
<feature type="compositionally biased region" description="Basic and acidic residues" evidence="1">
    <location>
        <begin position="146"/>
        <end position="162"/>
    </location>
</feature>
<gene>
    <name evidence="2" type="ORF">KB449_20755</name>
</gene>
<sequence length="162" mass="18544">MSKALKITEVQKLHRERFGRLKRVTLHDGSYVDVHMAFKATDMQRFVLDYAGMVAQLKQRGLGLEIVKDVSFLYYMLLIKHFTSLANLPKDVEKLIVLCEKLVDLGLLEEIVRAFPKEELDKLTEAVMRMEQSGDAGAMAPPLEEMMSREERSEEISKPADD</sequence>
<dbReference type="RefSeq" id="WP_282910180.1">
    <property type="nucleotide sequence ID" value="NZ_JAGRPV010000001.1"/>
</dbReference>
<evidence type="ECO:0000313" key="2">
    <source>
        <dbReference type="EMBL" id="MDI4647415.1"/>
    </source>
</evidence>
<proteinExistence type="predicted"/>
<feature type="region of interest" description="Disordered" evidence="1">
    <location>
        <begin position="134"/>
        <end position="162"/>
    </location>
</feature>